<reference evidence="2 3" key="1">
    <citation type="submission" date="2018-07" db="EMBL/GenBank/DDBJ databases">
        <title>Desertimonas flava gen. nov. sp. nov.</title>
        <authorList>
            <person name="Liu S."/>
        </authorList>
    </citation>
    <scope>NUCLEOTIDE SEQUENCE [LARGE SCALE GENOMIC DNA]</scope>
    <source>
        <strain evidence="2 3">16Sb5-5</strain>
    </source>
</reference>
<sequence length="437" mass="46034">MRCSPKTGAGAVAAISLLLASTACQAGDLTSTTGDAETTITFLSGSEPTDVALTEGVVEAFEAANPDVAIQIETRPGGSEGDNLIKTRLATEDMPELFEYNSGSLFQALNPTQSLTLMSDQPWVAELTENFAPTVTADGQVYGAPWGAGSGGGVMYNAAVYEELGLEIPRTWDQFMANNEEIKAAGKTAVVQAYGTTWTSQLFVLADYHNVEAESPGWAEQYTANQVKYADPPALDGFTHIEEVREAGYINEDAGSTTLDEALAMIASGDGVHFPILSWTLESLAQNNPDAVDDIGFFALPGEDEANYGLTEWQPGGLYIPATATGPELEAAKRFVAFVASQEGCTAMSESAFPGGAYGMRSCTVPDSVPRGIKDVVAYSEQGNSTPALEFVSPVKGPALEQICIEVGTGTRSAADAAALYDEDVKKQAEQLGLPGW</sequence>
<protein>
    <submittedName>
        <fullName evidence="2">Extracellular solute-binding protein</fullName>
    </submittedName>
</protein>
<gene>
    <name evidence="2" type="ORF">DT076_07750</name>
</gene>
<dbReference type="SUPFAM" id="SSF53850">
    <property type="entry name" value="Periplasmic binding protein-like II"/>
    <property type="match status" value="1"/>
</dbReference>
<keyword evidence="3" id="KW-1185">Reference proteome</keyword>
<dbReference type="EMBL" id="QOUI01000004">
    <property type="protein sequence ID" value="RCK69911.1"/>
    <property type="molecule type" value="Genomic_DNA"/>
</dbReference>
<dbReference type="AlphaFoldDB" id="A0A367YY91"/>
<dbReference type="Proteomes" id="UP000252770">
    <property type="component" value="Unassembled WGS sequence"/>
</dbReference>
<name>A0A367YY91_9ACTN</name>
<dbReference type="Gene3D" id="3.40.190.10">
    <property type="entry name" value="Periplasmic binding protein-like II"/>
    <property type="match status" value="2"/>
</dbReference>
<feature type="chain" id="PRO_5039604542" evidence="1">
    <location>
        <begin position="27"/>
        <end position="437"/>
    </location>
</feature>
<organism evidence="2 3">
    <name type="scientific">Desertihabitans brevis</name>
    <dbReference type="NCBI Taxonomy" id="2268447"/>
    <lineage>
        <taxon>Bacteria</taxon>
        <taxon>Bacillati</taxon>
        <taxon>Actinomycetota</taxon>
        <taxon>Actinomycetes</taxon>
        <taxon>Propionibacteriales</taxon>
        <taxon>Propionibacteriaceae</taxon>
        <taxon>Desertihabitans</taxon>
    </lineage>
</organism>
<evidence type="ECO:0000313" key="3">
    <source>
        <dbReference type="Proteomes" id="UP000252770"/>
    </source>
</evidence>
<dbReference type="Pfam" id="PF01547">
    <property type="entry name" value="SBP_bac_1"/>
    <property type="match status" value="1"/>
</dbReference>
<dbReference type="PROSITE" id="PS51257">
    <property type="entry name" value="PROKAR_LIPOPROTEIN"/>
    <property type="match status" value="1"/>
</dbReference>
<dbReference type="PANTHER" id="PTHR43649">
    <property type="entry name" value="ARABINOSE-BINDING PROTEIN-RELATED"/>
    <property type="match status" value="1"/>
</dbReference>
<dbReference type="InterPro" id="IPR050490">
    <property type="entry name" value="Bact_solute-bd_prot1"/>
</dbReference>
<proteinExistence type="predicted"/>
<dbReference type="RefSeq" id="WP_114126097.1">
    <property type="nucleotide sequence ID" value="NZ_QOUI01000004.1"/>
</dbReference>
<dbReference type="InterPro" id="IPR006059">
    <property type="entry name" value="SBP"/>
</dbReference>
<feature type="signal peptide" evidence="1">
    <location>
        <begin position="1"/>
        <end position="26"/>
    </location>
</feature>
<accession>A0A367YY91</accession>
<evidence type="ECO:0000313" key="2">
    <source>
        <dbReference type="EMBL" id="RCK69911.1"/>
    </source>
</evidence>
<keyword evidence="1" id="KW-0732">Signal</keyword>
<comment type="caution">
    <text evidence="2">The sequence shown here is derived from an EMBL/GenBank/DDBJ whole genome shotgun (WGS) entry which is preliminary data.</text>
</comment>
<evidence type="ECO:0000256" key="1">
    <source>
        <dbReference type="SAM" id="SignalP"/>
    </source>
</evidence>
<dbReference type="PANTHER" id="PTHR43649:SF12">
    <property type="entry name" value="DIACETYLCHITOBIOSE BINDING PROTEIN DASA"/>
    <property type="match status" value="1"/>
</dbReference>